<proteinExistence type="predicted"/>
<dbReference type="AlphaFoldDB" id="A0A816S3U2"/>
<evidence type="ECO:0000259" key="2">
    <source>
        <dbReference type="Pfam" id="PF05699"/>
    </source>
</evidence>
<dbReference type="GO" id="GO:0046983">
    <property type="term" value="F:protein dimerization activity"/>
    <property type="evidence" value="ECO:0007669"/>
    <property type="project" value="InterPro"/>
</dbReference>
<dbReference type="InterPro" id="IPR008906">
    <property type="entry name" value="HATC_C_dom"/>
</dbReference>
<feature type="domain" description="HAT C-terminal dimerisation" evidence="2">
    <location>
        <begin position="641"/>
        <end position="700"/>
    </location>
</feature>
<name>A0A816S3U2_9BILA</name>
<dbReference type="PANTHER" id="PTHR46289">
    <property type="entry name" value="52 KDA REPRESSOR OF THE INHIBITOR OF THE PROTEIN KINASE-LIKE PROTEIN-RELATED"/>
    <property type="match status" value="1"/>
</dbReference>
<organism evidence="3 4">
    <name type="scientific">Rotaria magnacalcarata</name>
    <dbReference type="NCBI Taxonomy" id="392030"/>
    <lineage>
        <taxon>Eukaryota</taxon>
        <taxon>Metazoa</taxon>
        <taxon>Spiralia</taxon>
        <taxon>Gnathifera</taxon>
        <taxon>Rotifera</taxon>
        <taxon>Eurotatoria</taxon>
        <taxon>Bdelloidea</taxon>
        <taxon>Philodinida</taxon>
        <taxon>Philodinidae</taxon>
        <taxon>Rotaria</taxon>
    </lineage>
</organism>
<dbReference type="InterPro" id="IPR052958">
    <property type="entry name" value="IFN-induced_PKR_regulator"/>
</dbReference>
<dbReference type="SUPFAM" id="SSF53098">
    <property type="entry name" value="Ribonuclease H-like"/>
    <property type="match status" value="1"/>
</dbReference>
<gene>
    <name evidence="3" type="ORF">WKI299_LOCUS15384</name>
</gene>
<evidence type="ECO:0000313" key="3">
    <source>
        <dbReference type="EMBL" id="CAF2077223.1"/>
    </source>
</evidence>
<evidence type="ECO:0000313" key="4">
    <source>
        <dbReference type="Proteomes" id="UP000663856"/>
    </source>
</evidence>
<protein>
    <recommendedName>
        <fullName evidence="2">HAT C-terminal dimerisation domain-containing protein</fullName>
    </recommendedName>
</protein>
<evidence type="ECO:0000256" key="1">
    <source>
        <dbReference type="SAM" id="MobiDB-lite"/>
    </source>
</evidence>
<comment type="caution">
    <text evidence="3">The sequence shown here is derived from an EMBL/GenBank/DDBJ whole genome shotgun (WGS) entry which is preliminary data.</text>
</comment>
<dbReference type="EMBL" id="CAJNRF010005988">
    <property type="protein sequence ID" value="CAF2077223.1"/>
    <property type="molecule type" value="Genomic_DNA"/>
</dbReference>
<accession>A0A816S3U2</accession>
<sequence>MRLATGFFAKFVNISLCDRKDVLDIDLPKDWSAWFFMQTRQVFFCFQDPTHLCTKLRNRMLSKKATMLIGNEVVSIEVLMKLIETKSKLVHGLVKTDIQPKDRQNFKACIKLSNDDVLVALEDVDGSQATRVYLRLLRSVIFAYIEHNTSIIDRIYHSWFAVFLCRIGQTWLQIIDEKDILGYRVETKTNLFITGPALFSIELNAHSLLAVCLLVCQHKLPDSALSISKYSSQPCEATFRLTRSMSGAFSSVVNFTTDQFLKRAGKLSVLTDLENQSESGQLDCSLQFPKHHKRRRKVAASKKSASNITIGLPKNDTIKKTIHQAKEKKTMINEVSSYVRTQFEKKFKKVTYDEGESYSSNDESDEELETNVNSSSTSGDDSSEDENDLPCISSSEELENEGTERSTDARGLLLALKESPFIVTIFILHRLLGKIKILSDELKYKAFSVLVTMPLFFCFRLKGFFFISAKSVDFGKAHTLISAVIDQIAALRNEENFSKIFDQINQFCADNNADLNVKVKERRLKTTSTRLKNFLVTSTIGEREIIDCECKYRTSIFYPVIDSIILEKRDRFSTTNMDTLRAVSSLSPESSTFLELTELKALCLMLQCDTSLLKNEIQVFKPMLNQSKSKNITDLFFETLPFQQAFPNIIRLTICSMTIPVSSTTTERTFSKMKLIKTIARNSMSDTRLSDLSLLAIERDIVVDYENIIDAFVAQHKNSRILLK</sequence>
<dbReference type="PANTHER" id="PTHR46289:SF14">
    <property type="entry name" value="DUF4371 DOMAIN-CONTAINING PROTEIN"/>
    <property type="match status" value="1"/>
</dbReference>
<dbReference type="Proteomes" id="UP000663856">
    <property type="component" value="Unassembled WGS sequence"/>
</dbReference>
<feature type="region of interest" description="Disordered" evidence="1">
    <location>
        <begin position="354"/>
        <end position="404"/>
    </location>
</feature>
<dbReference type="InterPro" id="IPR012337">
    <property type="entry name" value="RNaseH-like_sf"/>
</dbReference>
<reference evidence="3" key="1">
    <citation type="submission" date="2021-02" db="EMBL/GenBank/DDBJ databases">
        <authorList>
            <person name="Nowell W R."/>
        </authorList>
    </citation>
    <scope>NUCLEOTIDE SEQUENCE</scope>
</reference>
<dbReference type="Pfam" id="PF05699">
    <property type="entry name" value="Dimer_Tnp_hAT"/>
    <property type="match status" value="1"/>
</dbReference>